<evidence type="ECO:0000313" key="2">
    <source>
        <dbReference type="Proteomes" id="UP000777438"/>
    </source>
</evidence>
<keyword evidence="2" id="KW-1185">Reference proteome</keyword>
<proteinExistence type="predicted"/>
<gene>
    <name evidence="1" type="ORF">B0T10DRAFT_450006</name>
</gene>
<dbReference type="OrthoDB" id="295274at2759"/>
<protein>
    <submittedName>
        <fullName evidence="1">Uncharacterized protein</fullName>
    </submittedName>
</protein>
<dbReference type="Proteomes" id="UP000777438">
    <property type="component" value="Unassembled WGS sequence"/>
</dbReference>
<dbReference type="EMBL" id="JAGPYM010000048">
    <property type="protein sequence ID" value="KAH6871983.1"/>
    <property type="molecule type" value="Genomic_DNA"/>
</dbReference>
<accession>A0A9P8VTB4</accession>
<dbReference type="AlphaFoldDB" id="A0A9P8VTB4"/>
<name>A0A9P8VTB4_9HYPO</name>
<comment type="caution">
    <text evidence="1">The sequence shown here is derived from an EMBL/GenBank/DDBJ whole genome shotgun (WGS) entry which is preliminary data.</text>
</comment>
<sequence>MEQHHIRLSSDVEALTTEIYRLKCELLLHSDCNCTLIQSYFKNGFQRYIRGMQCE</sequence>
<reference evidence="1 2" key="1">
    <citation type="journal article" date="2021" name="Nat. Commun.">
        <title>Genetic determinants of endophytism in the Arabidopsis root mycobiome.</title>
        <authorList>
            <person name="Mesny F."/>
            <person name="Miyauchi S."/>
            <person name="Thiergart T."/>
            <person name="Pickel B."/>
            <person name="Atanasova L."/>
            <person name="Karlsson M."/>
            <person name="Huettel B."/>
            <person name="Barry K.W."/>
            <person name="Haridas S."/>
            <person name="Chen C."/>
            <person name="Bauer D."/>
            <person name="Andreopoulos W."/>
            <person name="Pangilinan J."/>
            <person name="LaButti K."/>
            <person name="Riley R."/>
            <person name="Lipzen A."/>
            <person name="Clum A."/>
            <person name="Drula E."/>
            <person name="Henrissat B."/>
            <person name="Kohler A."/>
            <person name="Grigoriev I.V."/>
            <person name="Martin F.M."/>
            <person name="Hacquard S."/>
        </authorList>
    </citation>
    <scope>NUCLEOTIDE SEQUENCE [LARGE SCALE GENOMIC DNA]</scope>
    <source>
        <strain evidence="1 2">MPI-CAGE-CH-0241</strain>
    </source>
</reference>
<evidence type="ECO:0000313" key="1">
    <source>
        <dbReference type="EMBL" id="KAH6871983.1"/>
    </source>
</evidence>
<organism evidence="1 2">
    <name type="scientific">Thelonectria olida</name>
    <dbReference type="NCBI Taxonomy" id="1576542"/>
    <lineage>
        <taxon>Eukaryota</taxon>
        <taxon>Fungi</taxon>
        <taxon>Dikarya</taxon>
        <taxon>Ascomycota</taxon>
        <taxon>Pezizomycotina</taxon>
        <taxon>Sordariomycetes</taxon>
        <taxon>Hypocreomycetidae</taxon>
        <taxon>Hypocreales</taxon>
        <taxon>Nectriaceae</taxon>
        <taxon>Thelonectria</taxon>
    </lineage>
</organism>